<comment type="caution">
    <text evidence="3">The sequence shown here is derived from an EMBL/GenBank/DDBJ whole genome shotgun (WGS) entry which is preliminary data.</text>
</comment>
<dbReference type="Gene3D" id="2.120.10.30">
    <property type="entry name" value="TolB, C-terminal domain"/>
    <property type="match status" value="2"/>
</dbReference>
<dbReference type="EMBL" id="LVWG01000033">
    <property type="protein sequence ID" value="KZK73847.1"/>
    <property type="molecule type" value="Genomic_DNA"/>
</dbReference>
<proteinExistence type="inferred from homology"/>
<evidence type="ECO:0000313" key="4">
    <source>
        <dbReference type="Proteomes" id="UP000076481"/>
    </source>
</evidence>
<dbReference type="Pfam" id="PF07676">
    <property type="entry name" value="PD40"/>
    <property type="match status" value="3"/>
</dbReference>
<dbReference type="SUPFAM" id="SSF52964">
    <property type="entry name" value="TolB, N-terminal domain"/>
    <property type="match status" value="1"/>
</dbReference>
<name>A0A165LCC0_PELLU</name>
<dbReference type="PANTHER" id="PTHR36842">
    <property type="entry name" value="PROTEIN TOLB HOMOLOG"/>
    <property type="match status" value="1"/>
</dbReference>
<dbReference type="AlphaFoldDB" id="A0A165LCC0"/>
<dbReference type="Gene3D" id="3.40.50.10070">
    <property type="entry name" value="TolB, N-terminal domain"/>
    <property type="match status" value="1"/>
</dbReference>
<evidence type="ECO:0000256" key="2">
    <source>
        <dbReference type="SAM" id="SignalP"/>
    </source>
</evidence>
<dbReference type="InterPro" id="IPR011042">
    <property type="entry name" value="6-blade_b-propeller_TolB-like"/>
</dbReference>
<sequence length="436" mass="47238">MRHSIRRTAALLLAFIACFSFPLSAMALEGEYIAIRKEGAGRIALVLGKPLAEGGKASAWSAELDREIREGLAFTGIFNMIPPPMNLFETGASGKRTLNFGALNSIGAEIFAGGSLSAEAGQVKLSMAVYETFGAKPILSKVYTGRPDNLRAIAHAFSADLVQLLTGRRSVFGSSIVFVSNRSGFKEIYSCAFDGSSLSQLTRSRSISLTPSLSPDGTRLAYTDYSSGRPGLKIMNMADRRVSSVRQSGVSIDPGWRSNAEVATTLSFEGDQDIYLVRPDGTLARRVTSSRGIDLSPSFSPDGTKMAFVSARFGNPQVFILDLGTGQTRRLTYNGNYNTQPSWSPAGDKIAYTTMEKNGEINIFTIRPDGSGATQLTSGARENESPSWSPCGDMIVFTSGRQGQKKLYVMNANGENQRRLLQMEGEQMQPSWSFIR</sequence>
<dbReference type="RefSeq" id="WP_303682025.1">
    <property type="nucleotide sequence ID" value="NZ_LVWG01000033.1"/>
</dbReference>
<dbReference type="PANTHER" id="PTHR36842:SF1">
    <property type="entry name" value="PROTEIN TOLB"/>
    <property type="match status" value="1"/>
</dbReference>
<organism evidence="3 4">
    <name type="scientific">Pelodictyon luteolum</name>
    <dbReference type="NCBI Taxonomy" id="1100"/>
    <lineage>
        <taxon>Bacteria</taxon>
        <taxon>Pseudomonadati</taxon>
        <taxon>Chlorobiota</taxon>
        <taxon>Chlorobiia</taxon>
        <taxon>Chlorobiales</taxon>
        <taxon>Chlorobiaceae</taxon>
        <taxon>Chlorobium/Pelodictyon group</taxon>
        <taxon>Pelodictyon</taxon>
    </lineage>
</organism>
<feature type="signal peptide" evidence="2">
    <location>
        <begin position="1"/>
        <end position="27"/>
    </location>
</feature>
<dbReference type="Proteomes" id="UP000076481">
    <property type="component" value="Unassembled WGS sequence"/>
</dbReference>
<protein>
    <submittedName>
        <fullName evidence="3">Tol-Pal system beta propeller repeat protein TolB</fullName>
    </submittedName>
</protein>
<dbReference type="Pfam" id="PF26549">
    <property type="entry name" value="Tricorn_N"/>
    <property type="match status" value="1"/>
</dbReference>
<accession>A0A165LCC0</accession>
<dbReference type="SUPFAM" id="SSF69304">
    <property type="entry name" value="Tricorn protease N-terminal domain"/>
    <property type="match status" value="1"/>
</dbReference>
<dbReference type="InterPro" id="IPR011659">
    <property type="entry name" value="WD40"/>
</dbReference>
<keyword evidence="2" id="KW-0732">Signal</keyword>
<gene>
    <name evidence="3" type="ORF">A3K90_03370</name>
</gene>
<evidence type="ECO:0000256" key="1">
    <source>
        <dbReference type="ARBA" id="ARBA00009820"/>
    </source>
</evidence>
<dbReference type="PROSITE" id="PS51257">
    <property type="entry name" value="PROKAR_LIPOPROTEIN"/>
    <property type="match status" value="1"/>
</dbReference>
<evidence type="ECO:0000313" key="3">
    <source>
        <dbReference type="EMBL" id="KZK73847.1"/>
    </source>
</evidence>
<feature type="chain" id="PRO_5014323946" evidence="2">
    <location>
        <begin position="28"/>
        <end position="436"/>
    </location>
</feature>
<reference evidence="3 4" key="1">
    <citation type="submission" date="2016-03" db="EMBL/GenBank/DDBJ databases">
        <title>Speciation and ecological success in dimly lit waters: horizontal gene transfer in a green sulfur bacteria bloom unveiled by metagenomic assembly.</title>
        <authorList>
            <person name="Llorens-Mares T."/>
            <person name="Liu Z."/>
            <person name="Allen L.Z."/>
            <person name="Rusch D.B."/>
            <person name="Craig M.T."/>
            <person name="Dupont C.L."/>
            <person name="Bryant D.A."/>
            <person name="Casamayor E.O."/>
        </authorList>
    </citation>
    <scope>NUCLEOTIDE SEQUENCE [LARGE SCALE GENOMIC DNA]</scope>
    <source>
        <strain evidence="3">CIII</strain>
    </source>
</reference>
<comment type="similarity">
    <text evidence="1">Belongs to the TolB family.</text>
</comment>